<evidence type="ECO:0000313" key="1">
    <source>
        <dbReference type="EMBL" id="KAF9617302.1"/>
    </source>
</evidence>
<sequence length="55" mass="6255">MSGEFSYGNAWLELCLQQTALLLIAIVDNACYQEIQKVHSSFQPLFMDINEICSQ</sequence>
<comment type="caution">
    <text evidence="1">The sequence shown here is derived from an EMBL/GenBank/DDBJ whole genome shotgun (WGS) entry which is preliminary data.</text>
</comment>
<name>A0A835M5M6_9MAGN</name>
<protein>
    <submittedName>
        <fullName evidence="1">Uncharacterized protein</fullName>
    </submittedName>
</protein>
<reference evidence="1 2" key="1">
    <citation type="submission" date="2020-10" db="EMBL/GenBank/DDBJ databases">
        <title>The Coptis chinensis genome and diversification of protoberbering-type alkaloids.</title>
        <authorList>
            <person name="Wang B."/>
            <person name="Shu S."/>
            <person name="Song C."/>
            <person name="Liu Y."/>
        </authorList>
    </citation>
    <scope>NUCLEOTIDE SEQUENCE [LARGE SCALE GENOMIC DNA]</scope>
    <source>
        <strain evidence="1">HL-2020</strain>
        <tissue evidence="1">Leaf</tissue>
    </source>
</reference>
<dbReference type="AlphaFoldDB" id="A0A835M5M6"/>
<accession>A0A835M5M6</accession>
<proteinExistence type="predicted"/>
<dbReference type="EMBL" id="JADFTS010000003">
    <property type="protein sequence ID" value="KAF9617302.1"/>
    <property type="molecule type" value="Genomic_DNA"/>
</dbReference>
<feature type="non-terminal residue" evidence="1">
    <location>
        <position position="55"/>
    </location>
</feature>
<dbReference type="Proteomes" id="UP000631114">
    <property type="component" value="Unassembled WGS sequence"/>
</dbReference>
<organism evidence="1 2">
    <name type="scientific">Coptis chinensis</name>
    <dbReference type="NCBI Taxonomy" id="261450"/>
    <lineage>
        <taxon>Eukaryota</taxon>
        <taxon>Viridiplantae</taxon>
        <taxon>Streptophyta</taxon>
        <taxon>Embryophyta</taxon>
        <taxon>Tracheophyta</taxon>
        <taxon>Spermatophyta</taxon>
        <taxon>Magnoliopsida</taxon>
        <taxon>Ranunculales</taxon>
        <taxon>Ranunculaceae</taxon>
        <taxon>Coptidoideae</taxon>
        <taxon>Coptis</taxon>
    </lineage>
</organism>
<evidence type="ECO:0000313" key="2">
    <source>
        <dbReference type="Proteomes" id="UP000631114"/>
    </source>
</evidence>
<gene>
    <name evidence="1" type="ORF">IFM89_035246</name>
</gene>
<keyword evidence="2" id="KW-1185">Reference proteome</keyword>